<evidence type="ECO:0000313" key="8">
    <source>
        <dbReference type="EMBL" id="AXK38176.1"/>
    </source>
</evidence>
<dbReference type="InterPro" id="IPR050584">
    <property type="entry name" value="Cholesterol_7-desaturase"/>
</dbReference>
<evidence type="ECO:0000256" key="4">
    <source>
        <dbReference type="ARBA" id="ARBA00023004"/>
    </source>
</evidence>
<dbReference type="CDD" id="cd03530">
    <property type="entry name" value="Rieske_NirD_small_Bacillus"/>
    <property type="match status" value="1"/>
</dbReference>
<dbReference type="Proteomes" id="UP000254537">
    <property type="component" value="Chromosome"/>
</dbReference>
<evidence type="ECO:0000256" key="2">
    <source>
        <dbReference type="ARBA" id="ARBA00022723"/>
    </source>
</evidence>
<dbReference type="SUPFAM" id="SSF50022">
    <property type="entry name" value="ISP domain"/>
    <property type="match status" value="1"/>
</dbReference>
<evidence type="ECO:0000256" key="6">
    <source>
        <dbReference type="ARBA" id="ARBA00023063"/>
    </source>
</evidence>
<dbReference type="Pfam" id="PF00355">
    <property type="entry name" value="Rieske"/>
    <property type="match status" value="1"/>
</dbReference>
<dbReference type="PROSITE" id="PS51296">
    <property type="entry name" value="RIESKE"/>
    <property type="match status" value="1"/>
</dbReference>
<dbReference type="KEGG" id="ccah:DWG20_01310"/>
<keyword evidence="1" id="KW-0001">2Fe-2S</keyword>
<sequence>MGRAGAGRAATRIQDAGGGVMESNWKAVCELKEIPRLGSRVVKRAGHDDIALFRTETDAVFALTDRCPHKGGPLSPGIVVGEAVACPLHGWVINFSDGRACAPDEGCTGKHPVRVEEGVIWLAVG</sequence>
<evidence type="ECO:0000256" key="5">
    <source>
        <dbReference type="ARBA" id="ARBA00023014"/>
    </source>
</evidence>
<name>A0A345Y2M4_9NEIS</name>
<dbReference type="GO" id="GO:0051537">
    <property type="term" value="F:2 iron, 2 sulfur cluster binding"/>
    <property type="evidence" value="ECO:0007669"/>
    <property type="project" value="UniProtKB-KW"/>
</dbReference>
<keyword evidence="6" id="KW-0534">Nitrate assimilation</keyword>
<keyword evidence="5" id="KW-0411">Iron-sulfur</keyword>
<dbReference type="AlphaFoldDB" id="A0A345Y2M4"/>
<feature type="domain" description="Rieske" evidence="7">
    <location>
        <begin position="25"/>
        <end position="122"/>
    </location>
</feature>
<dbReference type="InterPro" id="IPR017941">
    <property type="entry name" value="Rieske_2Fe-2S"/>
</dbReference>
<evidence type="ECO:0000313" key="9">
    <source>
        <dbReference type="Proteomes" id="UP000254537"/>
    </source>
</evidence>
<dbReference type="InterPro" id="IPR036922">
    <property type="entry name" value="Rieske_2Fe-2S_sf"/>
</dbReference>
<reference evidence="8 9" key="1">
    <citation type="submission" date="2018-07" db="EMBL/GenBank/DDBJ databases">
        <title>Crenobacter cavernae sp. nov., isolated from a karst cave.</title>
        <authorList>
            <person name="Zhu H."/>
        </authorList>
    </citation>
    <scope>NUCLEOTIDE SEQUENCE [LARGE SCALE GENOMIC DNA]</scope>
    <source>
        <strain evidence="8 9">K1W11S-77</strain>
    </source>
</reference>
<keyword evidence="2" id="KW-0479">Metal-binding</keyword>
<dbReference type="PANTHER" id="PTHR21266:SF60">
    <property type="entry name" value="3-KETOSTEROID-9-ALPHA-MONOOXYGENASE, OXYGENASE COMPONENT"/>
    <property type="match status" value="1"/>
</dbReference>
<evidence type="ECO:0000256" key="1">
    <source>
        <dbReference type="ARBA" id="ARBA00022714"/>
    </source>
</evidence>
<organism evidence="8 9">
    <name type="scientific">Crenobacter cavernae</name>
    <dbReference type="NCBI Taxonomy" id="2290923"/>
    <lineage>
        <taxon>Bacteria</taxon>
        <taxon>Pseudomonadati</taxon>
        <taxon>Pseudomonadota</taxon>
        <taxon>Betaproteobacteria</taxon>
        <taxon>Neisseriales</taxon>
        <taxon>Neisseriaceae</taxon>
        <taxon>Crenobacter</taxon>
    </lineage>
</organism>
<dbReference type="EMBL" id="CP031337">
    <property type="protein sequence ID" value="AXK38176.1"/>
    <property type="molecule type" value="Genomic_DNA"/>
</dbReference>
<dbReference type="InterPro" id="IPR012748">
    <property type="entry name" value="Rieske-like_NirD"/>
</dbReference>
<keyword evidence="4" id="KW-0408">Iron</keyword>
<keyword evidence="3" id="KW-0560">Oxidoreductase</keyword>
<dbReference type="GO" id="GO:0046872">
    <property type="term" value="F:metal ion binding"/>
    <property type="evidence" value="ECO:0007669"/>
    <property type="project" value="UniProtKB-KW"/>
</dbReference>
<proteinExistence type="predicted"/>
<accession>A0A345Y2M4</accession>
<dbReference type="PANTHER" id="PTHR21266">
    <property type="entry name" value="IRON-SULFUR DOMAIN CONTAINING PROTEIN"/>
    <property type="match status" value="1"/>
</dbReference>
<dbReference type="Gene3D" id="2.102.10.10">
    <property type="entry name" value="Rieske [2Fe-2S] iron-sulphur domain"/>
    <property type="match status" value="1"/>
</dbReference>
<dbReference type="GO" id="GO:0042128">
    <property type="term" value="P:nitrate assimilation"/>
    <property type="evidence" value="ECO:0007669"/>
    <property type="project" value="UniProtKB-KW"/>
</dbReference>
<evidence type="ECO:0000259" key="7">
    <source>
        <dbReference type="PROSITE" id="PS51296"/>
    </source>
</evidence>
<dbReference type="GO" id="GO:0008942">
    <property type="term" value="F:nitrite reductase [NAD(P)H] activity"/>
    <property type="evidence" value="ECO:0007669"/>
    <property type="project" value="InterPro"/>
</dbReference>
<evidence type="ECO:0000256" key="3">
    <source>
        <dbReference type="ARBA" id="ARBA00023002"/>
    </source>
</evidence>
<dbReference type="OrthoDB" id="9790995at2"/>
<gene>
    <name evidence="8" type="primary">nirD</name>
    <name evidence="8" type="ORF">DWG20_01310</name>
</gene>
<protein>
    <submittedName>
        <fullName evidence="8">Nitrite reductase (NAD(P)H) small subunit</fullName>
    </submittedName>
</protein>
<dbReference type="NCBIfam" id="TIGR02378">
    <property type="entry name" value="nirD_assim_sml"/>
    <property type="match status" value="1"/>
</dbReference>